<reference evidence="2" key="2">
    <citation type="journal article" date="2015" name="Data Brief">
        <title>Shoot transcriptome of the giant reed, Arundo donax.</title>
        <authorList>
            <person name="Barrero R.A."/>
            <person name="Guerrero F.D."/>
            <person name="Moolhuijzen P."/>
            <person name="Goolsby J.A."/>
            <person name="Tidwell J."/>
            <person name="Bellgard S.E."/>
            <person name="Bellgard M.I."/>
        </authorList>
    </citation>
    <scope>NUCLEOTIDE SEQUENCE</scope>
    <source>
        <tissue evidence="2">Shoot tissue taken approximately 20 cm above the soil surface</tissue>
    </source>
</reference>
<evidence type="ECO:0000313" key="2">
    <source>
        <dbReference type="EMBL" id="JAD30145.1"/>
    </source>
</evidence>
<feature type="region of interest" description="Disordered" evidence="1">
    <location>
        <begin position="54"/>
        <end position="75"/>
    </location>
</feature>
<protein>
    <submittedName>
        <fullName evidence="2">Uncharacterized protein</fullName>
    </submittedName>
</protein>
<proteinExistence type="predicted"/>
<evidence type="ECO:0000256" key="1">
    <source>
        <dbReference type="SAM" id="MobiDB-lite"/>
    </source>
</evidence>
<sequence length="75" mass="8303">MGVPSQCMPTAQERGVCRTGGERAKQAAALKCRELCCPVEHLRGGWAVERYGEGKDADERNRVSENNRLKLDRTG</sequence>
<name>A0A0A8Z0A1_ARUDO</name>
<organism evidence="2">
    <name type="scientific">Arundo donax</name>
    <name type="common">Giant reed</name>
    <name type="synonym">Donax arundinaceus</name>
    <dbReference type="NCBI Taxonomy" id="35708"/>
    <lineage>
        <taxon>Eukaryota</taxon>
        <taxon>Viridiplantae</taxon>
        <taxon>Streptophyta</taxon>
        <taxon>Embryophyta</taxon>
        <taxon>Tracheophyta</taxon>
        <taxon>Spermatophyta</taxon>
        <taxon>Magnoliopsida</taxon>
        <taxon>Liliopsida</taxon>
        <taxon>Poales</taxon>
        <taxon>Poaceae</taxon>
        <taxon>PACMAD clade</taxon>
        <taxon>Arundinoideae</taxon>
        <taxon>Arundineae</taxon>
        <taxon>Arundo</taxon>
    </lineage>
</organism>
<dbReference type="AlphaFoldDB" id="A0A0A8Z0A1"/>
<dbReference type="EMBL" id="GBRH01267750">
    <property type="protein sequence ID" value="JAD30145.1"/>
    <property type="molecule type" value="Transcribed_RNA"/>
</dbReference>
<accession>A0A0A8Z0A1</accession>
<reference evidence="2" key="1">
    <citation type="submission" date="2014-09" db="EMBL/GenBank/DDBJ databases">
        <authorList>
            <person name="Magalhaes I.L.F."/>
            <person name="Oliveira U."/>
            <person name="Santos F.R."/>
            <person name="Vidigal T.H.D.A."/>
            <person name="Brescovit A.D."/>
            <person name="Santos A.J."/>
        </authorList>
    </citation>
    <scope>NUCLEOTIDE SEQUENCE</scope>
    <source>
        <tissue evidence="2">Shoot tissue taken approximately 20 cm above the soil surface</tissue>
    </source>
</reference>